<sequence>MESKVPRFDSAKNMPVGKGLAAPCNSTSEDLVLPLPGRFVWSELGTGKSTEGEDSRSQQIPVEVVQASGCGSEAISPGDDLEKILKSTCYEGLEPLSKEGNELSQSVSVVRDTFEDELSSPLEEGDSLEDRDDQFFDAENYQEGSSDEEGLWRMQGAEPEMEEASFVELEKCVTSSTAMEVEEGSLKRKEILANVAKSVEVGKVLGLRFAGGEEQARDFFADLEYREEKRPGGQGGRGGGGLKRRLDVRGLLRKIKPNLIAIQETKLEVVNDSVVSEVWDNRQVDWVFVALVGASSEQLVMWDCLVHEKVEDALTAIKGGRIPPPGSLPSFEEIKETLGFNTYYEEEKRYATSTSQSALQRGYLAAGSNAYTIQRRTQVDTEQRGQSSQDPVVEVITPEVYSNYGAYGSRGPFNGIWSRTLRVKITGRDGFEKIDVRIPAGFLDGITNIVPALGGVNIKELLDDAAEEVGGKMLLDFNDTIGPYPPSAKKFSFENPSVALLISRVQIYAAQPYDYGAQIYNRFEKSTKLKIAVVGFGNFGQFLAQTLVQQGHTILAHSRSDAARKLGVSFFSNPDDLCEEHPEVILLCTWIISTESILKSLPVQRLKRNTLFVDVLYVKEFPRNLVENTSGDSFDLYYGLFMYNKNAMEQLERLDMAFESLKKQLFGHLHDVLSMDVRFEICCRRRM</sequence>
<dbReference type="Proteomes" id="UP000655225">
    <property type="component" value="Unassembled WGS sequence"/>
</dbReference>
<dbReference type="InterPro" id="IPR003099">
    <property type="entry name" value="Prephen_DH"/>
</dbReference>
<dbReference type="Pfam" id="PF03807">
    <property type="entry name" value="F420_oxidored"/>
    <property type="match status" value="1"/>
</dbReference>
<evidence type="ECO:0000259" key="3">
    <source>
        <dbReference type="PROSITE" id="PS51176"/>
    </source>
</evidence>
<keyword evidence="1" id="KW-0560">Oxidoreductase</keyword>
<dbReference type="InterPro" id="IPR036291">
    <property type="entry name" value="NAD(P)-bd_dom_sf"/>
</dbReference>
<dbReference type="OrthoDB" id="1923844at2759"/>
<feature type="region of interest" description="Disordered" evidence="2">
    <location>
        <begin position="1"/>
        <end position="27"/>
    </location>
</feature>
<dbReference type="GO" id="GO:0006571">
    <property type="term" value="P:tyrosine biosynthetic process"/>
    <property type="evidence" value="ECO:0007669"/>
    <property type="project" value="InterPro"/>
</dbReference>
<evidence type="ECO:0000313" key="5">
    <source>
        <dbReference type="Proteomes" id="UP000655225"/>
    </source>
</evidence>
<reference evidence="4 5" key="1">
    <citation type="submission" date="2020-04" db="EMBL/GenBank/DDBJ databases">
        <title>Plant Genome Project.</title>
        <authorList>
            <person name="Zhang R.-G."/>
        </authorList>
    </citation>
    <scope>NUCLEOTIDE SEQUENCE [LARGE SCALE GENOMIC DNA]</scope>
    <source>
        <strain evidence="4">YNK0</strain>
        <tissue evidence="4">Leaf</tissue>
    </source>
</reference>
<dbReference type="GO" id="GO:0033730">
    <property type="term" value="F:arogenate dehydrogenase (NADP+) activity"/>
    <property type="evidence" value="ECO:0007669"/>
    <property type="project" value="InterPro"/>
</dbReference>
<gene>
    <name evidence="4" type="ORF">HHK36_020124</name>
</gene>
<dbReference type="PROSITE" id="PS51176">
    <property type="entry name" value="PDH_ADH"/>
    <property type="match status" value="1"/>
</dbReference>
<accession>A0A834YYX9</accession>
<dbReference type="SUPFAM" id="SSF51735">
    <property type="entry name" value="NAD(P)-binding Rossmann-fold domains"/>
    <property type="match status" value="1"/>
</dbReference>
<protein>
    <recommendedName>
        <fullName evidence="3">Prephenate/arogenate dehydrogenase domain-containing protein</fullName>
    </recommendedName>
</protein>
<organism evidence="4 5">
    <name type="scientific">Tetracentron sinense</name>
    <name type="common">Spur-leaf</name>
    <dbReference type="NCBI Taxonomy" id="13715"/>
    <lineage>
        <taxon>Eukaryota</taxon>
        <taxon>Viridiplantae</taxon>
        <taxon>Streptophyta</taxon>
        <taxon>Embryophyta</taxon>
        <taxon>Tracheophyta</taxon>
        <taxon>Spermatophyta</taxon>
        <taxon>Magnoliopsida</taxon>
        <taxon>Trochodendrales</taxon>
        <taxon>Trochodendraceae</taxon>
        <taxon>Tetracentron</taxon>
    </lineage>
</organism>
<dbReference type="GO" id="GO:0008977">
    <property type="term" value="F:prephenate dehydrogenase (NAD+) activity"/>
    <property type="evidence" value="ECO:0007669"/>
    <property type="project" value="InterPro"/>
</dbReference>
<keyword evidence="5" id="KW-1185">Reference proteome</keyword>
<dbReference type="PANTHER" id="PTHR43207">
    <property type="entry name" value="AROGENATE DEHYDROGENASE-RELATED"/>
    <property type="match status" value="1"/>
</dbReference>
<dbReference type="InterPro" id="IPR028939">
    <property type="entry name" value="P5C_Rdtase_cat_N"/>
</dbReference>
<dbReference type="InterPro" id="IPR059064">
    <property type="entry name" value="TYRAAT2_C"/>
</dbReference>
<dbReference type="GO" id="GO:0004665">
    <property type="term" value="F:prephenate dehydrogenase (NADP+) activity"/>
    <property type="evidence" value="ECO:0007669"/>
    <property type="project" value="InterPro"/>
</dbReference>
<dbReference type="Gene3D" id="3.40.50.720">
    <property type="entry name" value="NAD(P)-binding Rossmann-like Domain"/>
    <property type="match status" value="1"/>
</dbReference>
<comment type="caution">
    <text evidence="4">The sequence shown here is derived from an EMBL/GenBank/DDBJ whole genome shotgun (WGS) entry which is preliminary data.</text>
</comment>
<evidence type="ECO:0000256" key="1">
    <source>
        <dbReference type="ARBA" id="ARBA00023002"/>
    </source>
</evidence>
<feature type="compositionally biased region" description="Basic and acidic residues" evidence="2">
    <location>
        <begin position="1"/>
        <end position="10"/>
    </location>
</feature>
<dbReference type="PANTHER" id="PTHR43207:SF4">
    <property type="entry name" value="AROGENATE DEHYDROGENASE 2, CHLOROPLASTIC"/>
    <property type="match status" value="1"/>
</dbReference>
<name>A0A834YYX9_TETSI</name>
<dbReference type="InterPro" id="IPR045011">
    <property type="entry name" value="TYRAAT1/2"/>
</dbReference>
<evidence type="ECO:0000313" key="4">
    <source>
        <dbReference type="EMBL" id="KAF8393922.1"/>
    </source>
</evidence>
<dbReference type="EMBL" id="JABCRI010000014">
    <property type="protein sequence ID" value="KAF8393922.1"/>
    <property type="molecule type" value="Genomic_DNA"/>
</dbReference>
<proteinExistence type="predicted"/>
<feature type="domain" description="Prephenate/arogenate dehydrogenase" evidence="3">
    <location>
        <begin position="529"/>
        <end position="687"/>
    </location>
</feature>
<dbReference type="Pfam" id="PF26213">
    <property type="entry name" value="TYRAAT1_C"/>
    <property type="match status" value="1"/>
</dbReference>
<evidence type="ECO:0000256" key="2">
    <source>
        <dbReference type="SAM" id="MobiDB-lite"/>
    </source>
</evidence>
<dbReference type="AlphaFoldDB" id="A0A834YYX9"/>